<organism evidence="2 3">
    <name type="scientific">Amycolatopsis coloradensis</name>
    <dbReference type="NCBI Taxonomy" id="76021"/>
    <lineage>
        <taxon>Bacteria</taxon>
        <taxon>Bacillati</taxon>
        <taxon>Actinomycetota</taxon>
        <taxon>Actinomycetes</taxon>
        <taxon>Pseudonocardiales</taxon>
        <taxon>Pseudonocardiaceae</taxon>
        <taxon>Amycolatopsis</taxon>
    </lineage>
</organism>
<dbReference type="AlphaFoldDB" id="A0A1R0KUG7"/>
<evidence type="ECO:0000313" key="3">
    <source>
        <dbReference type="Proteomes" id="UP000187486"/>
    </source>
</evidence>
<keyword evidence="1" id="KW-0472">Membrane</keyword>
<keyword evidence="1" id="KW-1133">Transmembrane helix</keyword>
<dbReference type="RefSeq" id="WP_076161473.1">
    <property type="nucleotide sequence ID" value="NZ_MQUQ01000007.1"/>
</dbReference>
<protein>
    <submittedName>
        <fullName evidence="2">Uncharacterized protein</fullName>
    </submittedName>
</protein>
<gene>
    <name evidence="2" type="ORF">BS329_15930</name>
</gene>
<feature type="transmembrane region" description="Helical" evidence="1">
    <location>
        <begin position="12"/>
        <end position="34"/>
    </location>
</feature>
<evidence type="ECO:0000313" key="2">
    <source>
        <dbReference type="EMBL" id="OLZ51748.1"/>
    </source>
</evidence>
<feature type="transmembrane region" description="Helical" evidence="1">
    <location>
        <begin position="54"/>
        <end position="74"/>
    </location>
</feature>
<dbReference type="EMBL" id="MQUQ01000007">
    <property type="protein sequence ID" value="OLZ51748.1"/>
    <property type="molecule type" value="Genomic_DNA"/>
</dbReference>
<comment type="caution">
    <text evidence="2">The sequence shown here is derived from an EMBL/GenBank/DDBJ whole genome shotgun (WGS) entry which is preliminary data.</text>
</comment>
<sequence length="89" mass="9750">MLRELGLTLGYGGAVLALPGLSVWLAIEILLIGGATRDEVRHLFRGLTHVLPHVVFGVLVVFVLQLLASVIRVMNRPQRAHQDLSRSTT</sequence>
<name>A0A1R0KUG7_9PSEU</name>
<keyword evidence="3" id="KW-1185">Reference proteome</keyword>
<reference evidence="2 3" key="1">
    <citation type="submission" date="2016-01" db="EMBL/GenBank/DDBJ databases">
        <title>Amycolatopsis coloradensis genome sequencing and assembly.</title>
        <authorList>
            <person name="Mayilraj S."/>
        </authorList>
    </citation>
    <scope>NUCLEOTIDE SEQUENCE [LARGE SCALE GENOMIC DNA]</scope>
    <source>
        <strain evidence="2 3">DSM 44225</strain>
    </source>
</reference>
<dbReference type="Proteomes" id="UP000187486">
    <property type="component" value="Unassembled WGS sequence"/>
</dbReference>
<keyword evidence="1" id="KW-0812">Transmembrane</keyword>
<dbReference type="OrthoDB" id="10001691at2"/>
<proteinExistence type="predicted"/>
<accession>A0A1R0KUG7</accession>
<evidence type="ECO:0000256" key="1">
    <source>
        <dbReference type="SAM" id="Phobius"/>
    </source>
</evidence>